<organism evidence="1">
    <name type="scientific">Sediminibacterium sp. KACHI17</name>
    <dbReference type="NCBI Taxonomy" id="1751071"/>
    <lineage>
        <taxon>Bacteria</taxon>
        <taxon>Pseudomonadati</taxon>
        <taxon>Bacteroidota</taxon>
        <taxon>Chitinophagia</taxon>
        <taxon>Chitinophagales</taxon>
        <taxon>Chitinophagaceae</taxon>
        <taxon>Sediminibacterium</taxon>
    </lineage>
</organism>
<dbReference type="Gene3D" id="1.10.1220.10">
    <property type="entry name" value="Met repressor-like"/>
    <property type="match status" value="1"/>
</dbReference>
<dbReference type="AlphaFoldDB" id="A0AAT9GFB9"/>
<evidence type="ECO:0008006" key="2">
    <source>
        <dbReference type="Google" id="ProtNLM"/>
    </source>
</evidence>
<dbReference type="InterPro" id="IPR013321">
    <property type="entry name" value="Arc_rbn_hlx_hlx"/>
</dbReference>
<accession>A0AAT9GFB9</accession>
<sequence length="97" mass="11445">MQHIPFSKYTPKVYTFIKSKGMKTLSLKLDDQTFEEAEAITAKLNIARNRYINEAVDLYNRYHHRKLLKHTLAKESALGRKESMNILREFEKLADED</sequence>
<protein>
    <recommendedName>
        <fullName evidence="2">CopG family transcriptional regulator</fullName>
    </recommendedName>
</protein>
<evidence type="ECO:0000313" key="1">
    <source>
        <dbReference type="EMBL" id="BFG69236.1"/>
    </source>
</evidence>
<reference evidence="1" key="1">
    <citation type="submission" date="2024-02" db="EMBL/GenBank/DDBJ databases">
        <title>Sediminibacterium planktonica sp. nov. and Sediminibacterium longus sp. nov., isolated from surface lake and river water.</title>
        <authorList>
            <person name="Watanabe K."/>
            <person name="Takemine S."/>
            <person name="Ishii Y."/>
            <person name="Ogata Y."/>
            <person name="Shindo C."/>
            <person name="Suda W."/>
        </authorList>
    </citation>
    <scope>NUCLEOTIDE SEQUENCE</scope>
    <source>
        <strain evidence="1">KACHI17</strain>
    </source>
</reference>
<gene>
    <name evidence="1" type="ORF">KACHI17_01170</name>
</gene>
<dbReference type="EMBL" id="AP029612">
    <property type="protein sequence ID" value="BFG69236.1"/>
    <property type="molecule type" value="Genomic_DNA"/>
</dbReference>
<name>A0AAT9GFB9_9BACT</name>
<dbReference type="GO" id="GO:0006355">
    <property type="term" value="P:regulation of DNA-templated transcription"/>
    <property type="evidence" value="ECO:0007669"/>
    <property type="project" value="InterPro"/>
</dbReference>
<proteinExistence type="predicted"/>